<organism evidence="1">
    <name type="scientific">Cyprideis torosa</name>
    <dbReference type="NCBI Taxonomy" id="163714"/>
    <lineage>
        <taxon>Eukaryota</taxon>
        <taxon>Metazoa</taxon>
        <taxon>Ecdysozoa</taxon>
        <taxon>Arthropoda</taxon>
        <taxon>Crustacea</taxon>
        <taxon>Oligostraca</taxon>
        <taxon>Ostracoda</taxon>
        <taxon>Podocopa</taxon>
        <taxon>Podocopida</taxon>
        <taxon>Cytherocopina</taxon>
        <taxon>Cytheroidea</taxon>
        <taxon>Cytherideidae</taxon>
        <taxon>Cyprideis</taxon>
    </lineage>
</organism>
<protein>
    <submittedName>
        <fullName evidence="1">Uncharacterized protein</fullName>
    </submittedName>
</protein>
<dbReference type="EMBL" id="OB668756">
    <property type="protein sequence ID" value="CAD7234455.1"/>
    <property type="molecule type" value="Genomic_DNA"/>
</dbReference>
<dbReference type="OrthoDB" id="6344997at2759"/>
<reference evidence="1" key="1">
    <citation type="submission" date="2020-11" db="EMBL/GenBank/DDBJ databases">
        <authorList>
            <person name="Tran Van P."/>
        </authorList>
    </citation>
    <scope>NUCLEOTIDE SEQUENCE</scope>
</reference>
<name>A0A7R8WMC5_9CRUS</name>
<evidence type="ECO:0000313" key="1">
    <source>
        <dbReference type="EMBL" id="CAD7234455.1"/>
    </source>
</evidence>
<sequence length="84" mass="9418">CQIPREVSALKEGWSEVLGRSTFHPKLAWTDDAQISRMSYIISNLELSINAGEFVTFSRSLFMGILGTTITYCVILLQFEQGSN</sequence>
<proteinExistence type="predicted"/>
<accession>A0A7R8WMC5</accession>
<gene>
    <name evidence="1" type="ORF">CTOB1V02_LOCUS12271</name>
</gene>
<dbReference type="AlphaFoldDB" id="A0A7R8WMC5"/>
<feature type="non-terminal residue" evidence="1">
    <location>
        <position position="84"/>
    </location>
</feature>